<dbReference type="Pfam" id="PF07963">
    <property type="entry name" value="N_methyl"/>
    <property type="match status" value="1"/>
</dbReference>
<evidence type="ECO:0000313" key="1">
    <source>
        <dbReference type="EMBL" id="QEK12129.1"/>
    </source>
</evidence>
<accession>A0A5C0SGP1</accession>
<keyword evidence="2" id="KW-1185">Reference proteome</keyword>
<gene>
    <name evidence="1" type="ORF">FQB35_06930</name>
</gene>
<dbReference type="NCBIfam" id="TIGR02532">
    <property type="entry name" value="IV_pilin_GFxxxE"/>
    <property type="match status" value="1"/>
</dbReference>
<evidence type="ECO:0000313" key="2">
    <source>
        <dbReference type="Proteomes" id="UP000324646"/>
    </source>
</evidence>
<name>A0A5C0SGP1_CRATE</name>
<organism evidence="1 2">
    <name type="scientific">Crassaminicella thermophila</name>
    <dbReference type="NCBI Taxonomy" id="2599308"/>
    <lineage>
        <taxon>Bacteria</taxon>
        <taxon>Bacillati</taxon>
        <taxon>Bacillota</taxon>
        <taxon>Clostridia</taxon>
        <taxon>Eubacteriales</taxon>
        <taxon>Clostridiaceae</taxon>
        <taxon>Crassaminicella</taxon>
    </lineage>
</organism>
<dbReference type="AlphaFoldDB" id="A0A5C0SGP1"/>
<dbReference type="InterPro" id="IPR012902">
    <property type="entry name" value="N_methyl_site"/>
</dbReference>
<proteinExistence type="predicted"/>
<dbReference type="OrthoDB" id="2080124at2"/>
<dbReference type="EMBL" id="CP042243">
    <property type="protein sequence ID" value="QEK12129.1"/>
    <property type="molecule type" value="Genomic_DNA"/>
</dbReference>
<protein>
    <submittedName>
        <fullName evidence="1">DUF342 domain-containing protein</fullName>
    </submittedName>
</protein>
<dbReference type="KEGG" id="crs:FQB35_06930"/>
<dbReference type="PROSITE" id="PS00409">
    <property type="entry name" value="PROKAR_NTER_METHYL"/>
    <property type="match status" value="1"/>
</dbReference>
<sequence>MKRRIQVFYYKGRYRFTFQSYVANKKGITLIELLLALALISMILSISYSLNIFGIKSFSKASSQANVQENVRLAVDFITQETRYATQLEILDNLETIPEKAQIDEDEYYILLNDHSIEYRYKDHSKVIANIIENLSFHKDKDADKILSFIIEGKDKKQKYDLNSKVLAINLTKEIMTSSENGIAIKYKKTKEKENKTDYEKWKNCVLSTNFLAVGKNTMIKKINTPNPIIYVNGDIYLDKNSQISLPKNAIIYAKGDIFLGQNAQIRMEENSTIYTDGNIYIGKNAWIYSKENTTIYAKGSIELEQNSLIKLKENSRIFSCNRIYLEKNATIYLYRNSMIYAKGNIHKEKNALVYGKEVNFNLPNISISDLSIPPLQKDEWYIEKKYSSIMIARNNMKFFGSYFELPKNRQCYNITIVSKGMIGISKNCKASGVLYAPDDIVIINKNSFFDGIVIANEIYLDKNVQLSQVLDYSNDLPF</sequence>
<reference evidence="1 2" key="1">
    <citation type="submission" date="2019-07" db="EMBL/GenBank/DDBJ databases">
        <title>Complete genome of Crassaminicella thermophila SY095.</title>
        <authorList>
            <person name="Li X."/>
        </authorList>
    </citation>
    <scope>NUCLEOTIDE SEQUENCE [LARGE SCALE GENOMIC DNA]</scope>
    <source>
        <strain evidence="1 2">SY095</strain>
    </source>
</reference>
<dbReference type="Proteomes" id="UP000324646">
    <property type="component" value="Chromosome"/>
</dbReference>